<dbReference type="Proteomes" id="UP001571476">
    <property type="component" value="Unassembled WGS sequence"/>
</dbReference>
<evidence type="ECO:0000313" key="2">
    <source>
        <dbReference type="Proteomes" id="UP001571476"/>
    </source>
</evidence>
<name>A0ABV4SWK2_9ACTN</name>
<sequence length="58" mass="6146">MPHRPVAPPAALICRRMPPHEQRCHGLARRPRTASALSGVKADGPAVLLRGACTAVAR</sequence>
<comment type="caution">
    <text evidence="1">The sequence shown here is derived from an EMBL/GenBank/DDBJ whole genome shotgun (WGS) entry which is preliminary data.</text>
</comment>
<evidence type="ECO:0000313" key="1">
    <source>
        <dbReference type="EMBL" id="MFA3842628.1"/>
    </source>
</evidence>
<dbReference type="EMBL" id="JBGOSP010000041">
    <property type="protein sequence ID" value="MFA3842628.1"/>
    <property type="molecule type" value="Genomic_DNA"/>
</dbReference>
<protein>
    <submittedName>
        <fullName evidence="1">Uncharacterized protein</fullName>
    </submittedName>
</protein>
<dbReference type="RefSeq" id="WP_372566556.1">
    <property type="nucleotide sequence ID" value="NZ_JBGOSP010000041.1"/>
</dbReference>
<reference evidence="1 2" key="1">
    <citation type="submission" date="2024-08" db="EMBL/GenBank/DDBJ databases">
        <title>Genome sequence of Streptomyces aureus CACIA-1.46HGO.</title>
        <authorList>
            <person name="Evangelista-Martinez Z."/>
        </authorList>
    </citation>
    <scope>NUCLEOTIDE SEQUENCE [LARGE SCALE GENOMIC DNA]</scope>
    <source>
        <strain evidence="1 2">CACIA-1.46HGO</strain>
    </source>
</reference>
<keyword evidence="2" id="KW-1185">Reference proteome</keyword>
<proteinExistence type="predicted"/>
<gene>
    <name evidence="1" type="ORF">ACEG43_41800</name>
</gene>
<organism evidence="1 2">
    <name type="scientific">Streptomyces aureus</name>
    <dbReference type="NCBI Taxonomy" id="193461"/>
    <lineage>
        <taxon>Bacteria</taxon>
        <taxon>Bacillati</taxon>
        <taxon>Actinomycetota</taxon>
        <taxon>Actinomycetes</taxon>
        <taxon>Kitasatosporales</taxon>
        <taxon>Streptomycetaceae</taxon>
        <taxon>Streptomyces</taxon>
    </lineage>
</organism>
<accession>A0ABV4SWK2</accession>